<evidence type="ECO:0000259" key="2">
    <source>
        <dbReference type="Pfam" id="PF24693"/>
    </source>
</evidence>
<comment type="caution">
    <text evidence="3">The sequence shown here is derived from an EMBL/GenBank/DDBJ whole genome shotgun (WGS) entry which is preliminary data.</text>
</comment>
<name>A0ABT1U9S6_9GAMM</name>
<evidence type="ECO:0000313" key="4">
    <source>
        <dbReference type="Proteomes" id="UP001524586"/>
    </source>
</evidence>
<sequence length="103" mass="11720">MKDKLVELAEKVEDQESFLAFVRELVKDRESAVKKERGNPSSPYGPDAGGWENTSIESYLESAVAWAEDSQFGSKMAFPEYELNNVSEWRKFAAFLMAGRVYE</sequence>
<evidence type="ECO:0000313" key="3">
    <source>
        <dbReference type="EMBL" id="MCQ8130613.1"/>
    </source>
</evidence>
<gene>
    <name evidence="3" type="ORF">NP596_19285</name>
</gene>
<protein>
    <recommendedName>
        <fullName evidence="2">DUF7660 domain-containing protein</fullName>
    </recommendedName>
</protein>
<reference evidence="3 4" key="1">
    <citation type="submission" date="2022-07" db="EMBL/GenBank/DDBJ databases">
        <title>Methylomonas rivi sp. nov., Methylomonas rosea sp. nov., Methylomonas aureus sp. nov. and Methylomonas subterranea sp. nov., four novel methanotrophs isolated from a freshwater creek and the deep terrestrial subsurface.</title>
        <authorList>
            <person name="Abin C."/>
            <person name="Sankaranarayanan K."/>
            <person name="Garner C."/>
            <person name="Sindelar R."/>
            <person name="Kotary K."/>
            <person name="Garner R."/>
            <person name="Barclay S."/>
            <person name="Lawson P."/>
            <person name="Krumholz L."/>
        </authorList>
    </citation>
    <scope>NUCLEOTIDE SEQUENCE [LARGE SCALE GENOMIC DNA]</scope>
    <source>
        <strain evidence="3 4">WSC-6</strain>
    </source>
</reference>
<feature type="region of interest" description="Disordered" evidence="1">
    <location>
        <begin position="31"/>
        <end position="50"/>
    </location>
</feature>
<accession>A0ABT1U9S6</accession>
<dbReference type="Proteomes" id="UP001524586">
    <property type="component" value="Unassembled WGS sequence"/>
</dbReference>
<proteinExistence type="predicted"/>
<evidence type="ECO:0000256" key="1">
    <source>
        <dbReference type="SAM" id="MobiDB-lite"/>
    </source>
</evidence>
<feature type="domain" description="DUF7660" evidence="2">
    <location>
        <begin position="15"/>
        <end position="103"/>
    </location>
</feature>
<dbReference type="RefSeq" id="WP_256617033.1">
    <property type="nucleotide sequence ID" value="NZ_JANIBK010000187.1"/>
</dbReference>
<organism evidence="3 4">
    <name type="scientific">Methylomonas rivi</name>
    <dbReference type="NCBI Taxonomy" id="2952226"/>
    <lineage>
        <taxon>Bacteria</taxon>
        <taxon>Pseudomonadati</taxon>
        <taxon>Pseudomonadota</taxon>
        <taxon>Gammaproteobacteria</taxon>
        <taxon>Methylococcales</taxon>
        <taxon>Methylococcaceae</taxon>
        <taxon>Methylomonas</taxon>
    </lineage>
</organism>
<dbReference type="EMBL" id="JANIBK010000187">
    <property type="protein sequence ID" value="MCQ8130613.1"/>
    <property type="molecule type" value="Genomic_DNA"/>
</dbReference>
<keyword evidence="4" id="KW-1185">Reference proteome</keyword>
<dbReference type="InterPro" id="IPR056077">
    <property type="entry name" value="DUF7660"/>
</dbReference>
<dbReference type="Pfam" id="PF24693">
    <property type="entry name" value="DUF7660"/>
    <property type="match status" value="1"/>
</dbReference>